<dbReference type="eggNOG" id="COG0346">
    <property type="taxonomic scope" value="Bacteria"/>
</dbReference>
<dbReference type="Proteomes" id="UP000014174">
    <property type="component" value="Unassembled WGS sequence"/>
</dbReference>
<dbReference type="CDD" id="cd08352">
    <property type="entry name" value="VOC_Bs_YwkD_like"/>
    <property type="match status" value="1"/>
</dbReference>
<sequence length="129" mass="14836">MLSINAVHHVAIICADYSVSKRFYTEVLGFAIIAEIYRSERKSYKLDLKVNEHFQLELFSFPESPERVSRPEACGLRHIAFLSTDIYADVASLQAFGIFVEPIRKDELTGKLFTFFADPDQLPLELYQK</sequence>
<dbReference type="PROSITE" id="PS51819">
    <property type="entry name" value="VOC"/>
    <property type="match status" value="1"/>
</dbReference>
<dbReference type="InterPro" id="IPR029068">
    <property type="entry name" value="Glyas_Bleomycin-R_OHBP_Dase"/>
</dbReference>
<accession>R9GM18</accession>
<dbReference type="PANTHER" id="PTHR36113:SF6">
    <property type="entry name" value="FOSFOMYCIN RESISTANCE PROTEIN FOSX"/>
    <property type="match status" value="1"/>
</dbReference>
<evidence type="ECO:0000313" key="4">
    <source>
        <dbReference type="Proteomes" id="UP000014174"/>
    </source>
</evidence>
<evidence type="ECO:0000313" key="3">
    <source>
        <dbReference type="EMBL" id="EOR92763.1"/>
    </source>
</evidence>
<evidence type="ECO:0000256" key="1">
    <source>
        <dbReference type="ARBA" id="ARBA00022723"/>
    </source>
</evidence>
<dbReference type="RefSeq" id="WP_016197264.1">
    <property type="nucleotide sequence ID" value="NZ_AQPN01000143.1"/>
</dbReference>
<dbReference type="InterPro" id="IPR037523">
    <property type="entry name" value="VOC_core"/>
</dbReference>
<organism evidence="3 4">
    <name type="scientific">Arcticibacter svalbardensis MN12-7</name>
    <dbReference type="NCBI Taxonomy" id="1150600"/>
    <lineage>
        <taxon>Bacteria</taxon>
        <taxon>Pseudomonadati</taxon>
        <taxon>Bacteroidota</taxon>
        <taxon>Sphingobacteriia</taxon>
        <taxon>Sphingobacteriales</taxon>
        <taxon>Sphingobacteriaceae</taxon>
        <taxon>Arcticibacter</taxon>
    </lineage>
</organism>
<name>R9GM18_9SPHI</name>
<dbReference type="InterPro" id="IPR004360">
    <property type="entry name" value="Glyas_Fos-R_dOase_dom"/>
</dbReference>
<gene>
    <name evidence="3" type="ORF">ADIARSV_4045</name>
</gene>
<dbReference type="Pfam" id="PF00903">
    <property type="entry name" value="Glyoxalase"/>
    <property type="match status" value="1"/>
</dbReference>
<comment type="caution">
    <text evidence="3">The sequence shown here is derived from an EMBL/GenBank/DDBJ whole genome shotgun (WGS) entry which is preliminary data.</text>
</comment>
<keyword evidence="1" id="KW-0479">Metal-binding</keyword>
<dbReference type="GO" id="GO:0046872">
    <property type="term" value="F:metal ion binding"/>
    <property type="evidence" value="ECO:0007669"/>
    <property type="project" value="UniProtKB-KW"/>
</dbReference>
<proteinExistence type="predicted"/>
<evidence type="ECO:0000259" key="2">
    <source>
        <dbReference type="PROSITE" id="PS51819"/>
    </source>
</evidence>
<dbReference type="EMBL" id="AQPN01000143">
    <property type="protein sequence ID" value="EOR92763.1"/>
    <property type="molecule type" value="Genomic_DNA"/>
</dbReference>
<dbReference type="Gene3D" id="3.10.180.10">
    <property type="entry name" value="2,3-Dihydroxybiphenyl 1,2-Dioxygenase, domain 1"/>
    <property type="match status" value="1"/>
</dbReference>
<dbReference type="NCBIfam" id="NF008551">
    <property type="entry name" value="PRK11478.1"/>
    <property type="match status" value="1"/>
</dbReference>
<dbReference type="PATRIC" id="fig|1150600.3.peg.4005"/>
<dbReference type="PANTHER" id="PTHR36113">
    <property type="entry name" value="LYASE, PUTATIVE-RELATED-RELATED"/>
    <property type="match status" value="1"/>
</dbReference>
<dbReference type="InterPro" id="IPR051332">
    <property type="entry name" value="Fosfomycin_Res_Enzymes"/>
</dbReference>
<dbReference type="OrthoDB" id="9795618at2"/>
<protein>
    <recommendedName>
        <fullName evidence="2">VOC domain-containing protein</fullName>
    </recommendedName>
</protein>
<dbReference type="STRING" id="1150600.ADIARSV_4045"/>
<reference evidence="3 4" key="1">
    <citation type="journal article" date="2013" name="Genome Announc.">
        <title>Draft Genome Sequence of Arcticibacter svalbardensis Strain MN12-7T, a Member of the Family Sphingobacteriaceae Isolated from an Arctic Soil Sample.</title>
        <authorList>
            <person name="Shivaji S."/>
            <person name="Ara S."/>
            <person name="Prasad S."/>
            <person name="Manasa B.P."/>
            <person name="Begum Z."/>
            <person name="Singh A."/>
            <person name="Kumar Pinnaka A."/>
        </authorList>
    </citation>
    <scope>NUCLEOTIDE SEQUENCE [LARGE SCALE GENOMIC DNA]</scope>
    <source>
        <strain evidence="3 4">MN12-7</strain>
    </source>
</reference>
<dbReference type="SUPFAM" id="SSF54593">
    <property type="entry name" value="Glyoxalase/Bleomycin resistance protein/Dihydroxybiphenyl dioxygenase"/>
    <property type="match status" value="1"/>
</dbReference>
<keyword evidence="4" id="KW-1185">Reference proteome</keyword>
<dbReference type="AlphaFoldDB" id="R9GM18"/>
<feature type="domain" description="VOC" evidence="2">
    <location>
        <begin position="6"/>
        <end position="129"/>
    </location>
</feature>
<dbReference type="InterPro" id="IPR037478">
    <property type="entry name" value="YwkD-like_dom"/>
</dbReference>